<reference evidence="7 8" key="1">
    <citation type="submission" date="2020-08" db="EMBL/GenBank/DDBJ databases">
        <authorList>
            <person name="Seo M.-J."/>
        </authorList>
    </citation>
    <scope>NUCLEOTIDE SEQUENCE [LARGE SCALE GENOMIC DNA]</scope>
    <source>
        <strain evidence="7 8">KIGAM211</strain>
    </source>
</reference>
<dbReference type="InterPro" id="IPR001647">
    <property type="entry name" value="HTH_TetR"/>
</dbReference>
<dbReference type="Pfam" id="PF00440">
    <property type="entry name" value="TetR_N"/>
    <property type="match status" value="1"/>
</dbReference>
<name>A0A7X0RKK4_9ACTN</name>
<dbReference type="Gene3D" id="1.10.357.10">
    <property type="entry name" value="Tetracycline Repressor, domain 2"/>
    <property type="match status" value="1"/>
</dbReference>
<protein>
    <submittedName>
        <fullName evidence="7">TetR/AcrR family transcriptional regulator C-terminal domain-containing protein</fullName>
    </submittedName>
</protein>
<comment type="caution">
    <text evidence="7">The sequence shown here is derived from an EMBL/GenBank/DDBJ whole genome shotgun (WGS) entry which is preliminary data.</text>
</comment>
<evidence type="ECO:0000313" key="7">
    <source>
        <dbReference type="EMBL" id="MBB6629867.1"/>
    </source>
</evidence>
<keyword evidence="3" id="KW-0804">Transcription</keyword>
<dbReference type="Gene3D" id="1.10.10.60">
    <property type="entry name" value="Homeodomain-like"/>
    <property type="match status" value="1"/>
</dbReference>
<gene>
    <name evidence="7" type="ORF">H5V45_21295</name>
</gene>
<dbReference type="InterPro" id="IPR050109">
    <property type="entry name" value="HTH-type_TetR-like_transc_reg"/>
</dbReference>
<feature type="domain" description="HTH tetR-type" evidence="6">
    <location>
        <begin position="27"/>
        <end position="87"/>
    </location>
</feature>
<dbReference type="PANTHER" id="PTHR30055">
    <property type="entry name" value="HTH-TYPE TRANSCRIPTIONAL REGULATOR RUTR"/>
    <property type="match status" value="1"/>
</dbReference>
<dbReference type="EMBL" id="JACKXE010000002">
    <property type="protein sequence ID" value="MBB6629867.1"/>
    <property type="molecule type" value="Genomic_DNA"/>
</dbReference>
<dbReference type="GO" id="GO:0000976">
    <property type="term" value="F:transcription cis-regulatory region binding"/>
    <property type="evidence" value="ECO:0007669"/>
    <property type="project" value="TreeGrafter"/>
</dbReference>
<feature type="DNA-binding region" description="H-T-H motif" evidence="4">
    <location>
        <begin position="50"/>
        <end position="69"/>
    </location>
</feature>
<evidence type="ECO:0000256" key="5">
    <source>
        <dbReference type="SAM" id="MobiDB-lite"/>
    </source>
</evidence>
<dbReference type="InterPro" id="IPR036271">
    <property type="entry name" value="Tet_transcr_reg_TetR-rel_C_sf"/>
</dbReference>
<evidence type="ECO:0000256" key="4">
    <source>
        <dbReference type="PROSITE-ProRule" id="PRU00335"/>
    </source>
</evidence>
<sequence length="244" mass="26671">MAHMAGTAPRRTRTRTSPERDGRRRATHSLEAVIGEAVALLDEAGDSALTFRALAARLGGGAASIYWYVANKDELLDRASDHVLVGVLADTERLVDAEDPIDGLRSMAITLFDAIAARPWLAAYFMRDTGVQPNALALYERLGQQVLRLGLTPRQSFHAVSALLGFVIGIAADLGQQPPQEVADGTVGREEYLGRFVQQWRDLDAAEFPFLHHVVDEFEGHDDTEQFRAGLDLLLAGLKLQAGR</sequence>
<dbReference type="Proteomes" id="UP000523955">
    <property type="component" value="Unassembled WGS sequence"/>
</dbReference>
<dbReference type="SUPFAM" id="SSF48498">
    <property type="entry name" value="Tetracyclin repressor-like, C-terminal domain"/>
    <property type="match status" value="1"/>
</dbReference>
<dbReference type="AlphaFoldDB" id="A0A7X0RKK4"/>
<evidence type="ECO:0000256" key="3">
    <source>
        <dbReference type="ARBA" id="ARBA00023163"/>
    </source>
</evidence>
<dbReference type="Pfam" id="PF02909">
    <property type="entry name" value="TetR_C_1"/>
    <property type="match status" value="1"/>
</dbReference>
<evidence type="ECO:0000259" key="6">
    <source>
        <dbReference type="PROSITE" id="PS50977"/>
    </source>
</evidence>
<dbReference type="InterPro" id="IPR009057">
    <property type="entry name" value="Homeodomain-like_sf"/>
</dbReference>
<feature type="region of interest" description="Disordered" evidence="5">
    <location>
        <begin position="1"/>
        <end position="26"/>
    </location>
</feature>
<proteinExistence type="predicted"/>
<keyword evidence="2 4" id="KW-0238">DNA-binding</keyword>
<keyword evidence="8" id="KW-1185">Reference proteome</keyword>
<dbReference type="SUPFAM" id="SSF46689">
    <property type="entry name" value="Homeodomain-like"/>
    <property type="match status" value="1"/>
</dbReference>
<evidence type="ECO:0000313" key="8">
    <source>
        <dbReference type="Proteomes" id="UP000523955"/>
    </source>
</evidence>
<organism evidence="7 8">
    <name type="scientific">Nocardioides luti</name>
    <dbReference type="NCBI Taxonomy" id="2761101"/>
    <lineage>
        <taxon>Bacteria</taxon>
        <taxon>Bacillati</taxon>
        <taxon>Actinomycetota</taxon>
        <taxon>Actinomycetes</taxon>
        <taxon>Propionibacteriales</taxon>
        <taxon>Nocardioidaceae</taxon>
        <taxon>Nocardioides</taxon>
    </lineage>
</organism>
<dbReference type="GO" id="GO:0003700">
    <property type="term" value="F:DNA-binding transcription factor activity"/>
    <property type="evidence" value="ECO:0007669"/>
    <property type="project" value="TreeGrafter"/>
</dbReference>
<evidence type="ECO:0000256" key="1">
    <source>
        <dbReference type="ARBA" id="ARBA00023015"/>
    </source>
</evidence>
<dbReference type="PROSITE" id="PS50977">
    <property type="entry name" value="HTH_TETR_2"/>
    <property type="match status" value="1"/>
</dbReference>
<dbReference type="InterPro" id="IPR004111">
    <property type="entry name" value="Repressor_TetR_C"/>
</dbReference>
<evidence type="ECO:0000256" key="2">
    <source>
        <dbReference type="ARBA" id="ARBA00023125"/>
    </source>
</evidence>
<dbReference type="PANTHER" id="PTHR30055:SF151">
    <property type="entry name" value="TRANSCRIPTIONAL REGULATORY PROTEIN"/>
    <property type="match status" value="1"/>
</dbReference>
<keyword evidence="1" id="KW-0805">Transcription regulation</keyword>
<dbReference type="GO" id="GO:0045892">
    <property type="term" value="P:negative regulation of DNA-templated transcription"/>
    <property type="evidence" value="ECO:0007669"/>
    <property type="project" value="InterPro"/>
</dbReference>
<accession>A0A7X0RKK4</accession>